<dbReference type="Proteomes" id="UP001296873">
    <property type="component" value="Unassembled WGS sequence"/>
</dbReference>
<dbReference type="Pfam" id="PF09523">
    <property type="entry name" value="DUF2390"/>
    <property type="match status" value="1"/>
</dbReference>
<keyword evidence="2" id="KW-1185">Reference proteome</keyword>
<dbReference type="EMBL" id="NRRL01000013">
    <property type="protein sequence ID" value="MBK1667907.1"/>
    <property type="molecule type" value="Genomic_DNA"/>
</dbReference>
<organism evidence="1 2">
    <name type="scientific">Rhodovibrio sodomensis</name>
    <dbReference type="NCBI Taxonomy" id="1088"/>
    <lineage>
        <taxon>Bacteria</taxon>
        <taxon>Pseudomonadati</taxon>
        <taxon>Pseudomonadota</taxon>
        <taxon>Alphaproteobacteria</taxon>
        <taxon>Rhodospirillales</taxon>
        <taxon>Rhodovibrionaceae</taxon>
        <taxon>Rhodovibrio</taxon>
    </lineage>
</organism>
<protein>
    <submittedName>
        <fullName evidence="1">TIGR02444 family protein</fullName>
    </submittedName>
</protein>
<name>A0ABS1DCP6_9PROT</name>
<evidence type="ECO:0000313" key="2">
    <source>
        <dbReference type="Proteomes" id="UP001296873"/>
    </source>
</evidence>
<reference evidence="1 2" key="1">
    <citation type="journal article" date="2020" name="Microorganisms">
        <title>Osmotic Adaptation and Compatible Solute Biosynthesis of Phototrophic Bacteria as Revealed from Genome Analyses.</title>
        <authorList>
            <person name="Imhoff J.F."/>
            <person name="Rahn T."/>
            <person name="Kunzel S."/>
            <person name="Keller A."/>
            <person name="Neulinger S.C."/>
        </authorList>
    </citation>
    <scope>NUCLEOTIDE SEQUENCE [LARGE SCALE GENOMIC DNA]</scope>
    <source>
        <strain evidence="1 2">DSM 9895</strain>
    </source>
</reference>
<dbReference type="InterPro" id="IPR012659">
    <property type="entry name" value="CHP02444"/>
</dbReference>
<sequence length="189" mass="20674">MDARLDTPFWQFSLALYGRPGVDSACLSLQDRHGLDVNLLLLCTWAGHAGFRLSRADIAELTDRVADWQQSVVQPLRAVRQWLKQQDAAPAAPAELLRSSVKDQELAAEQLQQAILYEPLEAGALGQGARPGPRLAMTNLSAYFAWLSREPGVADAADLAQILTAAFGETLRPLDAIWQMQEGRDALPA</sequence>
<accession>A0ABS1DCP6</accession>
<proteinExistence type="predicted"/>
<gene>
    <name evidence="1" type="ORF">CKO28_07645</name>
</gene>
<comment type="caution">
    <text evidence="1">The sequence shown here is derived from an EMBL/GenBank/DDBJ whole genome shotgun (WGS) entry which is preliminary data.</text>
</comment>
<dbReference type="RefSeq" id="WP_200340066.1">
    <property type="nucleotide sequence ID" value="NZ_NRRL01000013.1"/>
</dbReference>
<dbReference type="NCBIfam" id="TIGR02444">
    <property type="entry name" value="TIGR02444 family protein"/>
    <property type="match status" value="1"/>
</dbReference>
<evidence type="ECO:0000313" key="1">
    <source>
        <dbReference type="EMBL" id="MBK1667907.1"/>
    </source>
</evidence>